<evidence type="ECO:0000256" key="6">
    <source>
        <dbReference type="PIRSR" id="PIRSR601519-1"/>
    </source>
</evidence>
<evidence type="ECO:0000256" key="2">
    <source>
        <dbReference type="ARBA" id="ARBA00022434"/>
    </source>
</evidence>
<evidence type="ECO:0000256" key="3">
    <source>
        <dbReference type="ARBA" id="ARBA00022723"/>
    </source>
</evidence>
<dbReference type="GO" id="GO:0044754">
    <property type="term" value="C:autolysosome"/>
    <property type="evidence" value="ECO:0007669"/>
    <property type="project" value="UniProtKB-SubCell"/>
</dbReference>
<dbReference type="EMBL" id="CH474009">
    <property type="protein sequence ID" value="EDL97620.1"/>
    <property type="molecule type" value="Genomic_DNA"/>
</dbReference>
<dbReference type="Proteomes" id="UP000234681">
    <property type="component" value="Chromosome X"/>
</dbReference>
<dbReference type="PROSITE" id="PS50905">
    <property type="entry name" value="FERRITIN_LIKE"/>
    <property type="match status" value="1"/>
</dbReference>
<dbReference type="GO" id="GO:0008199">
    <property type="term" value="F:ferric iron binding"/>
    <property type="evidence" value="ECO:0007669"/>
    <property type="project" value="InterPro"/>
</dbReference>
<dbReference type="GO" id="GO:0006826">
    <property type="term" value="P:iron ion transport"/>
    <property type="evidence" value="ECO:0007669"/>
    <property type="project" value="InterPro"/>
</dbReference>
<dbReference type="GeneID" id="302536"/>
<evidence type="ECO:0000256" key="5">
    <source>
        <dbReference type="ARBA" id="ARBA00044942"/>
    </source>
</evidence>
<dbReference type="RefSeq" id="XP_063135982.1">
    <property type="nucleotide sequence ID" value="XM_063279912.1"/>
</dbReference>
<dbReference type="SMR" id="A6K015"/>
<dbReference type="OrthoDB" id="9606880at2759"/>
<comment type="function">
    <text evidence="7">Stores iron in a soluble, non-toxic, readily available form. Important for iron homeostasis. Iron is taken up in the ferrous form and deposited as ferric hydroxides after oxidation.</text>
</comment>
<dbReference type="PANTHER" id="PTHR11431:SF47">
    <property type="entry name" value="FERRITIN LIGHT CHAIN"/>
    <property type="match status" value="1"/>
</dbReference>
<evidence type="ECO:0000256" key="7">
    <source>
        <dbReference type="RuleBase" id="RU361145"/>
    </source>
</evidence>
<dbReference type="KEGG" id="rno:302536"/>
<feature type="domain" description="Ferritin-like diiron" evidence="8">
    <location>
        <begin position="7"/>
        <end position="154"/>
    </location>
</feature>
<dbReference type="InterPro" id="IPR014034">
    <property type="entry name" value="Ferritin_CS"/>
</dbReference>
<keyword evidence="3 6" id="KW-0479">Metal-binding</keyword>
<dbReference type="RefSeq" id="XP_063135983.1">
    <property type="nucleotide sequence ID" value="XM_063279913.1"/>
</dbReference>
<reference evidence="9" key="1">
    <citation type="journal article" date="2005" name="Genome Res.">
        <title>Gene and alternative splicing annotation with AIR.</title>
        <authorList>
            <person name="Florea L."/>
            <person name="Di Francesco V."/>
            <person name="Miller J."/>
            <person name="Turner R."/>
            <person name="Yao A."/>
            <person name="Harris M."/>
            <person name="Walenz B."/>
            <person name="Mobarry C."/>
            <person name="Merkulov G.V."/>
            <person name="Charlab R."/>
            <person name="Dew I."/>
            <person name="Deng Z."/>
            <person name="Istrail S."/>
            <person name="Li P."/>
            <person name="Sutton G."/>
        </authorList>
    </citation>
    <scope>NUCLEOTIDE SEQUENCE</scope>
    <source>
        <strain evidence="9">BN</strain>
    </source>
</reference>
<proteinExistence type="inferred from homology"/>
<dbReference type="AGR" id="RGD:1561661"/>
<reference evidence="9" key="2">
    <citation type="submission" date="2005-09" db="EMBL/GenBank/DDBJ databases">
        <authorList>
            <person name="Mural R.J."/>
            <person name="Li P.W."/>
            <person name="Adams M.D."/>
            <person name="Amanatides P.G."/>
            <person name="Baden-Tillson H."/>
            <person name="Barnstead M."/>
            <person name="Chin S.H."/>
            <person name="Dew I."/>
            <person name="Evans C.A."/>
            <person name="Ferriera S."/>
            <person name="Flanigan M."/>
            <person name="Fosler C."/>
            <person name="Glodek A."/>
            <person name="Gu Z."/>
            <person name="Holt R.A."/>
            <person name="Jennings D."/>
            <person name="Kraft C.L."/>
            <person name="Lu F."/>
            <person name="Nguyen T."/>
            <person name="Nusskern D.R."/>
            <person name="Pfannkoch C.M."/>
            <person name="Sitter C."/>
            <person name="Sutton G.G."/>
            <person name="Venter J.C."/>
            <person name="Wang Z."/>
            <person name="Woodage T."/>
            <person name="Zheng X.H."/>
            <person name="Zhong F."/>
        </authorList>
    </citation>
    <scope>NUCLEOTIDE SEQUENCE</scope>
    <source>
        <strain evidence="9">BN</strain>
    </source>
</reference>
<name>A6K015_RAT</name>
<dbReference type="SUPFAM" id="SSF47240">
    <property type="entry name" value="Ferritin-like"/>
    <property type="match status" value="1"/>
</dbReference>
<evidence type="ECO:0000313" key="10">
    <source>
        <dbReference type="RGD" id="1561661"/>
    </source>
</evidence>
<dbReference type="CTD" id="302536"/>
<organism evidence="9">
    <name type="scientific">Rattus norvegicus</name>
    <name type="common">Rat</name>
    <dbReference type="NCBI Taxonomy" id="10116"/>
    <lineage>
        <taxon>Eukaryota</taxon>
        <taxon>Metazoa</taxon>
        <taxon>Chordata</taxon>
        <taxon>Craniata</taxon>
        <taxon>Vertebrata</taxon>
        <taxon>Euteleostomi</taxon>
        <taxon>Mammalia</taxon>
        <taxon>Eutheria</taxon>
        <taxon>Euarchontoglires</taxon>
        <taxon>Glires</taxon>
        <taxon>Rodentia</taxon>
        <taxon>Myomorpha</taxon>
        <taxon>Muroidea</taxon>
        <taxon>Muridae</taxon>
        <taxon>Murinae</taxon>
        <taxon>Rattus</taxon>
    </lineage>
</organism>
<keyword evidence="4 6" id="KW-0408">Iron</keyword>
<dbReference type="InterPro" id="IPR009078">
    <property type="entry name" value="Ferritin-like_SF"/>
</dbReference>
<evidence type="ECO:0000256" key="1">
    <source>
        <dbReference type="ARBA" id="ARBA00007513"/>
    </source>
</evidence>
<dbReference type="RefSeq" id="NP_001100424.1">
    <property type="nucleotide sequence ID" value="NM_001106954.2"/>
</dbReference>
<dbReference type="AlphaFoldDB" id="A6K015"/>
<dbReference type="InterPro" id="IPR009040">
    <property type="entry name" value="Ferritin-like_diiron"/>
</dbReference>
<protein>
    <recommendedName>
        <fullName evidence="7">Ferritin</fullName>
    </recommendedName>
</protein>
<dbReference type="RGD" id="1561661">
    <property type="gene designation" value="4933416E14Rikl"/>
</dbReference>
<dbReference type="GO" id="GO:0006879">
    <property type="term" value="P:intracellular iron ion homeostasis"/>
    <property type="evidence" value="ECO:0007669"/>
    <property type="project" value="UniProtKB-KW"/>
</dbReference>
<dbReference type="Pfam" id="PF00210">
    <property type="entry name" value="Ferritin"/>
    <property type="match status" value="1"/>
</dbReference>
<comment type="similarity">
    <text evidence="1 7">Belongs to the ferritin family.</text>
</comment>
<gene>
    <name evidence="10" type="primary">4933416E14Rikl</name>
    <name evidence="10" type="synonym">RGD1561661</name>
    <name evidence="9" type="synonym">RGD1561661_predicted</name>
    <name evidence="9" type="ORF">rCG_42922</name>
</gene>
<dbReference type="PROSITE" id="PS00204">
    <property type="entry name" value="FERRITIN_2"/>
    <property type="match status" value="1"/>
</dbReference>
<dbReference type="Gene3D" id="1.20.1260.10">
    <property type="match status" value="1"/>
</dbReference>
<evidence type="ECO:0000313" key="9">
    <source>
        <dbReference type="EMBL" id="EDL97620.1"/>
    </source>
</evidence>
<dbReference type="RefSeq" id="NP_001406452.1">
    <property type="nucleotide sequence ID" value="NM_001419523.1"/>
</dbReference>
<sequence>MSAWSHQNYTTEVEAMIDRLISMHLEASDRYLSLGFVFKDDCSVAGLVHFFRDLSEEKRQAAYLLLMQTRQSDCGHFSNGPTVPSYQCDGSLDAMETTLALEKNLNQVLLDLHALGSSNADFQLCHFLEKHFLEKEMNLIKKISDYLTNLRQQASEEESLSECLLKRLTLNSD</sequence>
<dbReference type="CDD" id="cd01056">
    <property type="entry name" value="Euk_Ferritin"/>
    <property type="match status" value="1"/>
</dbReference>
<evidence type="ECO:0000259" key="8">
    <source>
        <dbReference type="PROSITE" id="PS50905"/>
    </source>
</evidence>
<feature type="binding site" evidence="6">
    <location>
        <position position="102"/>
    </location>
    <ligand>
        <name>Fe cation</name>
        <dbReference type="ChEBI" id="CHEBI:24875"/>
        <label>1</label>
    </ligand>
</feature>
<dbReference type="InterPro" id="IPR012347">
    <property type="entry name" value="Ferritin-like"/>
</dbReference>
<comment type="subcellular location">
    <subcellularLocation>
        <location evidence="5">Autolysosome</location>
    </subcellularLocation>
</comment>
<dbReference type="InterPro" id="IPR008331">
    <property type="entry name" value="Ferritin_DPS_dom"/>
</dbReference>
<evidence type="ECO:0000256" key="4">
    <source>
        <dbReference type="ARBA" id="ARBA00023004"/>
    </source>
</evidence>
<keyword evidence="2 7" id="KW-0409">Iron storage</keyword>
<dbReference type="InterPro" id="IPR001519">
    <property type="entry name" value="Ferritin"/>
</dbReference>
<accession>A6K015</accession>
<dbReference type="PANTHER" id="PTHR11431">
    <property type="entry name" value="FERRITIN"/>
    <property type="match status" value="1"/>
</dbReference>